<evidence type="ECO:0000313" key="1">
    <source>
        <dbReference type="EMBL" id="GIF94237.1"/>
    </source>
</evidence>
<dbReference type="Proteomes" id="UP000619293">
    <property type="component" value="Unassembled WGS sequence"/>
</dbReference>
<keyword evidence="2" id="KW-1185">Reference proteome</keyword>
<reference evidence="1 2" key="1">
    <citation type="submission" date="2021-01" db="EMBL/GenBank/DDBJ databases">
        <title>Whole genome shotgun sequence of Catellatospora chokoriensis NBRC 107358.</title>
        <authorList>
            <person name="Komaki H."/>
            <person name="Tamura T."/>
        </authorList>
    </citation>
    <scope>NUCLEOTIDE SEQUENCE [LARGE SCALE GENOMIC DNA]</scope>
    <source>
        <strain evidence="1 2">NBRC 107358</strain>
    </source>
</reference>
<dbReference type="PANTHER" id="PTHR34070:SF1">
    <property type="entry name" value="DNA ALKYLATION REPAIR PROTEIN"/>
    <property type="match status" value="1"/>
</dbReference>
<dbReference type="Gene3D" id="1.25.10.90">
    <property type="match status" value="1"/>
</dbReference>
<comment type="caution">
    <text evidence="1">The sequence shown here is derived from an EMBL/GenBank/DDBJ whole genome shotgun (WGS) entry which is preliminary data.</text>
</comment>
<proteinExistence type="predicted"/>
<dbReference type="Pfam" id="PF08713">
    <property type="entry name" value="DNA_alkylation"/>
    <property type="match status" value="1"/>
</dbReference>
<evidence type="ECO:0008006" key="3">
    <source>
        <dbReference type="Google" id="ProtNLM"/>
    </source>
</evidence>
<organism evidence="1 2">
    <name type="scientific">Catellatospora chokoriensis</name>
    <dbReference type="NCBI Taxonomy" id="310353"/>
    <lineage>
        <taxon>Bacteria</taxon>
        <taxon>Bacillati</taxon>
        <taxon>Actinomycetota</taxon>
        <taxon>Actinomycetes</taxon>
        <taxon>Micromonosporales</taxon>
        <taxon>Micromonosporaceae</taxon>
        <taxon>Catellatospora</taxon>
    </lineage>
</organism>
<protein>
    <recommendedName>
        <fullName evidence="3">DNA alkylation repair enzyme</fullName>
    </recommendedName>
</protein>
<dbReference type="EMBL" id="BONG01000087">
    <property type="protein sequence ID" value="GIF94237.1"/>
    <property type="molecule type" value="Genomic_DNA"/>
</dbReference>
<dbReference type="SUPFAM" id="SSF48371">
    <property type="entry name" value="ARM repeat"/>
    <property type="match status" value="1"/>
</dbReference>
<dbReference type="InterPro" id="IPR014825">
    <property type="entry name" value="DNA_alkylation"/>
</dbReference>
<name>A0A8J3K7D9_9ACTN</name>
<sequence length="219" mass="24870">MLAMNLTAAEFGERLRGSRSADGSLPMREIFKLAKEYAPLPPTEIEELLDGATHEERVGAVSVMGHQSQRKQTTPDRLRELYELYLRRTDRIATWDLVDVSAHHVVGRHLCDKPRDVLYGLARSPLPQERRIAIFCTLHFLRHGQADDTFALAEILAHDDHLMLASTTGGMLREAGKTDRARLLDYLDRHAATAPRVLLRAAIEHLEPEQRRHYLALGR</sequence>
<gene>
    <name evidence="1" type="ORF">Cch02nite_76810</name>
</gene>
<dbReference type="PANTHER" id="PTHR34070">
    <property type="entry name" value="ARMADILLO-TYPE FOLD"/>
    <property type="match status" value="1"/>
</dbReference>
<accession>A0A8J3K7D9</accession>
<evidence type="ECO:0000313" key="2">
    <source>
        <dbReference type="Proteomes" id="UP000619293"/>
    </source>
</evidence>
<dbReference type="InterPro" id="IPR016024">
    <property type="entry name" value="ARM-type_fold"/>
</dbReference>
<dbReference type="CDD" id="cd06561">
    <property type="entry name" value="AlkD_like"/>
    <property type="match status" value="1"/>
</dbReference>
<dbReference type="AlphaFoldDB" id="A0A8J3K7D9"/>